<dbReference type="EMBL" id="CP134146">
    <property type="protein sequence ID" value="WNC67905.1"/>
    <property type="molecule type" value="Genomic_DNA"/>
</dbReference>
<accession>A0ABY9TGQ4</accession>
<evidence type="ECO:0000313" key="1">
    <source>
        <dbReference type="EMBL" id="WNC67905.1"/>
    </source>
</evidence>
<sequence>MSFFKKLFNKDSNTQRQLNQPQDLMINDIIIFSDSFALPENLRNSQFQVAHINTHEFEHSQITEWQLDGSANQQIYLSLEQGQQQYLKLTMKIADGCIEELFNLDEFSEIFDAPGNALLSRIAETSPTLGWTSEQYQQTTFAQMGYFHRQDHRTNKPSEFEGEDSGEVFEFYSLRGVDDQYSIDIQIWQDGDTDVFLNLYRPTSDIKEYYPGS</sequence>
<dbReference type="Proteomes" id="UP001248581">
    <property type="component" value="Chromosome"/>
</dbReference>
<organism evidence="1 2">
    <name type="scientific">Thalassotalea nanhaiensis</name>
    <dbReference type="NCBI Taxonomy" id="3065648"/>
    <lineage>
        <taxon>Bacteria</taxon>
        <taxon>Pseudomonadati</taxon>
        <taxon>Pseudomonadota</taxon>
        <taxon>Gammaproteobacteria</taxon>
        <taxon>Alteromonadales</taxon>
        <taxon>Colwelliaceae</taxon>
        <taxon>Thalassotalea</taxon>
    </lineage>
</organism>
<name>A0ABY9TGQ4_9GAMM</name>
<reference evidence="2" key="1">
    <citation type="submission" date="2023-09" db="EMBL/GenBank/DDBJ databases">
        <authorList>
            <person name="Li S."/>
            <person name="Li X."/>
            <person name="Zhang C."/>
            <person name="Zhao Z."/>
        </authorList>
    </citation>
    <scope>NUCLEOTIDE SEQUENCE [LARGE SCALE GENOMIC DNA]</scope>
    <source>
        <strain evidence="2">SQ345</strain>
    </source>
</reference>
<gene>
    <name evidence="1" type="ORF">RI845_15430</name>
</gene>
<evidence type="ECO:0000313" key="2">
    <source>
        <dbReference type="Proteomes" id="UP001248581"/>
    </source>
</evidence>
<keyword evidence="2" id="KW-1185">Reference proteome</keyword>
<evidence type="ECO:0008006" key="3">
    <source>
        <dbReference type="Google" id="ProtNLM"/>
    </source>
</evidence>
<protein>
    <recommendedName>
        <fullName evidence="3">DUF4178 domain-containing protein</fullName>
    </recommendedName>
</protein>
<proteinExistence type="predicted"/>
<dbReference type="RefSeq" id="WP_348387064.1">
    <property type="nucleotide sequence ID" value="NZ_CP134146.1"/>
</dbReference>